<dbReference type="Pfam" id="PF04983">
    <property type="entry name" value="RNA_pol_Rpb1_3"/>
    <property type="match status" value="1"/>
</dbReference>
<sequence length="435" mass="49131">MDKPTRTPNDVWNNVKVKDEEGHLIVRQNYICTGVLDKSQLGDGQSFGLVHAVYELYGPHACNTLITALGQLFTVFLQKHGFTARIGDLVVNENSEVLRKRLIEKSYSDGITACAHGVGMTQFDPLHNTLTDVSKYVQSFILSDQANESRLDGIVKGTLHGLHNSIMQTCFPYGTKTPFPLNHFQLMILTGAKGSTVNMAQIVASLGQQELEGKRVPRMNSGKTLPSFTSYDPSPRAGGFVTDRFLTGLKPEEYFFHCMAGREGLVDTAVKTSRSGYLQRCLIKGLETLHVAYDNTVRDCDQNIIQFLYGEDSLDVTKSSYLDSCKNVFEFFTNNQQILQQTLLGKTTKKQFKHFMKPARSELENWWKWHINPKSNPWEGPMLSTMNPAAKCGITSEPFYIKIRDFCYYNPKNSFVSILQTKQNKSLKQKYNRGI</sequence>
<dbReference type="GO" id="GO:0006351">
    <property type="term" value="P:DNA-templated transcription"/>
    <property type="evidence" value="ECO:0007669"/>
    <property type="project" value="InterPro"/>
</dbReference>
<evidence type="ECO:0000256" key="6">
    <source>
        <dbReference type="ARBA" id="ARBA00023163"/>
    </source>
</evidence>
<evidence type="ECO:0000259" key="7">
    <source>
        <dbReference type="Pfam" id="PF04983"/>
    </source>
</evidence>
<evidence type="ECO:0000256" key="4">
    <source>
        <dbReference type="ARBA" id="ARBA00022679"/>
    </source>
</evidence>
<dbReference type="InterPro" id="IPR007083">
    <property type="entry name" value="RNA_pol_Rpb1_4"/>
</dbReference>
<dbReference type="SUPFAM" id="SSF64484">
    <property type="entry name" value="beta and beta-prime subunits of DNA dependent RNA-polymerase"/>
    <property type="match status" value="1"/>
</dbReference>
<dbReference type="Proteomes" id="UP000023152">
    <property type="component" value="Unassembled WGS sequence"/>
</dbReference>
<name>X6P7B7_RETFI</name>
<keyword evidence="3" id="KW-0240">DNA-directed RNA polymerase</keyword>
<evidence type="ECO:0000256" key="2">
    <source>
        <dbReference type="ARBA" id="ARBA00012418"/>
    </source>
</evidence>
<evidence type="ECO:0000256" key="5">
    <source>
        <dbReference type="ARBA" id="ARBA00022695"/>
    </source>
</evidence>
<dbReference type="Gene3D" id="1.10.274.100">
    <property type="entry name" value="RNA polymerase Rpb1, domain 3"/>
    <property type="match status" value="1"/>
</dbReference>
<dbReference type="PANTHER" id="PTHR19376:SF11">
    <property type="entry name" value="DNA-DIRECTED RNA POLYMERASE I SUBUNIT RPA1"/>
    <property type="match status" value="1"/>
</dbReference>
<dbReference type="GO" id="GO:0003899">
    <property type="term" value="F:DNA-directed RNA polymerase activity"/>
    <property type="evidence" value="ECO:0007669"/>
    <property type="project" value="UniProtKB-EC"/>
</dbReference>
<protein>
    <recommendedName>
        <fullName evidence="2">DNA-directed RNA polymerase</fullName>
        <ecNumber evidence="2">2.7.7.6</ecNumber>
    </recommendedName>
</protein>
<feature type="domain" description="RNA polymerase Rpb1" evidence="8">
    <location>
        <begin position="248"/>
        <end position="325"/>
    </location>
</feature>
<dbReference type="GO" id="GO:0003677">
    <property type="term" value="F:DNA binding"/>
    <property type="evidence" value="ECO:0007669"/>
    <property type="project" value="InterPro"/>
</dbReference>
<dbReference type="EC" id="2.7.7.6" evidence="2"/>
<keyword evidence="6" id="KW-0804">Transcription</keyword>
<proteinExistence type="inferred from homology"/>
<dbReference type="Gene3D" id="1.10.357.120">
    <property type="match status" value="1"/>
</dbReference>
<dbReference type="PANTHER" id="PTHR19376">
    <property type="entry name" value="DNA-DIRECTED RNA POLYMERASE"/>
    <property type="match status" value="1"/>
</dbReference>
<dbReference type="GO" id="GO:0005736">
    <property type="term" value="C:RNA polymerase I complex"/>
    <property type="evidence" value="ECO:0007669"/>
    <property type="project" value="TreeGrafter"/>
</dbReference>
<keyword evidence="5" id="KW-0548">Nucleotidyltransferase</keyword>
<evidence type="ECO:0000256" key="1">
    <source>
        <dbReference type="ARBA" id="ARBA00006460"/>
    </source>
</evidence>
<reference evidence="10 11" key="1">
    <citation type="journal article" date="2013" name="Curr. Biol.">
        <title>The Genome of the Foraminiferan Reticulomyxa filosa.</title>
        <authorList>
            <person name="Glockner G."/>
            <person name="Hulsmann N."/>
            <person name="Schleicher M."/>
            <person name="Noegel A.A."/>
            <person name="Eichinger L."/>
            <person name="Gallinger C."/>
            <person name="Pawlowski J."/>
            <person name="Sierra R."/>
            <person name="Euteneuer U."/>
            <person name="Pillet L."/>
            <person name="Moustafa A."/>
            <person name="Platzer M."/>
            <person name="Groth M."/>
            <person name="Szafranski K."/>
            <person name="Schliwa M."/>
        </authorList>
    </citation>
    <scope>NUCLEOTIDE SEQUENCE [LARGE SCALE GENOMIC DNA]</scope>
</reference>
<accession>X6P7B7</accession>
<dbReference type="Gene3D" id="6.10.250.2940">
    <property type="match status" value="1"/>
</dbReference>
<feature type="domain" description="RNA polymerase Rpb1" evidence="9">
    <location>
        <begin position="177"/>
        <end position="241"/>
    </location>
</feature>
<dbReference type="Gene3D" id="1.10.132.30">
    <property type="match status" value="1"/>
</dbReference>
<feature type="domain" description="RNA polymerase Rpb1" evidence="7">
    <location>
        <begin position="18"/>
        <end position="89"/>
    </location>
</feature>
<dbReference type="InterPro" id="IPR007066">
    <property type="entry name" value="RNA_pol_Rpb1_3"/>
</dbReference>
<evidence type="ECO:0000313" key="10">
    <source>
        <dbReference type="EMBL" id="ETO34013.1"/>
    </source>
</evidence>
<comment type="caution">
    <text evidence="10">The sequence shown here is derived from an EMBL/GenBank/DDBJ whole genome shotgun (WGS) entry which is preliminary data.</text>
</comment>
<dbReference type="Pfam" id="PF04998">
    <property type="entry name" value="RNA_pol_Rpb1_5"/>
    <property type="match status" value="1"/>
</dbReference>
<gene>
    <name evidence="10" type="ORF">RFI_03082</name>
</gene>
<dbReference type="OrthoDB" id="270392at2759"/>
<evidence type="ECO:0000259" key="9">
    <source>
        <dbReference type="Pfam" id="PF05000"/>
    </source>
</evidence>
<dbReference type="EMBL" id="ASPP01002948">
    <property type="protein sequence ID" value="ETO34013.1"/>
    <property type="molecule type" value="Genomic_DNA"/>
</dbReference>
<keyword evidence="4" id="KW-0808">Transferase</keyword>
<dbReference type="InterPro" id="IPR045867">
    <property type="entry name" value="DNA-dir_RpoC_beta_prime"/>
</dbReference>
<dbReference type="Pfam" id="PF05000">
    <property type="entry name" value="RNA_pol_Rpb1_4"/>
    <property type="match status" value="1"/>
</dbReference>
<organism evidence="10 11">
    <name type="scientific">Reticulomyxa filosa</name>
    <dbReference type="NCBI Taxonomy" id="46433"/>
    <lineage>
        <taxon>Eukaryota</taxon>
        <taxon>Sar</taxon>
        <taxon>Rhizaria</taxon>
        <taxon>Retaria</taxon>
        <taxon>Foraminifera</taxon>
        <taxon>Monothalamids</taxon>
        <taxon>Reticulomyxidae</taxon>
        <taxon>Reticulomyxa</taxon>
    </lineage>
</organism>
<keyword evidence="11" id="KW-1185">Reference proteome</keyword>
<comment type="similarity">
    <text evidence="1">Belongs to the RNA polymerase beta' chain family.</text>
</comment>
<dbReference type="InterPro" id="IPR042102">
    <property type="entry name" value="RNA_pol_Rpb1_3_sf"/>
</dbReference>
<dbReference type="AlphaFoldDB" id="X6P7B7"/>
<dbReference type="InterPro" id="IPR038120">
    <property type="entry name" value="Rpb1_funnel_sf"/>
</dbReference>
<evidence type="ECO:0000256" key="3">
    <source>
        <dbReference type="ARBA" id="ARBA00022478"/>
    </source>
</evidence>
<evidence type="ECO:0000259" key="8">
    <source>
        <dbReference type="Pfam" id="PF04998"/>
    </source>
</evidence>
<dbReference type="InterPro" id="IPR007081">
    <property type="entry name" value="RNA_pol_Rpb1_5"/>
</dbReference>
<evidence type="ECO:0000313" key="11">
    <source>
        <dbReference type="Proteomes" id="UP000023152"/>
    </source>
</evidence>